<evidence type="ECO:0000313" key="4">
    <source>
        <dbReference type="Proteomes" id="UP000094336"/>
    </source>
</evidence>
<gene>
    <name evidence="3" type="ORF">BABINDRAFT_159384</name>
</gene>
<evidence type="ECO:0000313" key="3">
    <source>
        <dbReference type="EMBL" id="ODQ82889.1"/>
    </source>
</evidence>
<dbReference type="AlphaFoldDB" id="A0A1E3QYX5"/>
<protein>
    <recommendedName>
        <fullName evidence="2">Retrotransposon gag domain-containing protein</fullName>
    </recommendedName>
</protein>
<accession>A0A1E3QYX5</accession>
<feature type="non-terminal residue" evidence="3">
    <location>
        <position position="281"/>
    </location>
</feature>
<dbReference type="Pfam" id="PF03732">
    <property type="entry name" value="Retrotrans_gag"/>
    <property type="match status" value="1"/>
</dbReference>
<feature type="chain" id="PRO_5009134527" description="Retrotransposon gag domain-containing protein" evidence="1">
    <location>
        <begin position="19"/>
        <end position="281"/>
    </location>
</feature>
<organism evidence="3 4">
    <name type="scientific">Babjeviella inositovora NRRL Y-12698</name>
    <dbReference type="NCBI Taxonomy" id="984486"/>
    <lineage>
        <taxon>Eukaryota</taxon>
        <taxon>Fungi</taxon>
        <taxon>Dikarya</taxon>
        <taxon>Ascomycota</taxon>
        <taxon>Saccharomycotina</taxon>
        <taxon>Pichiomycetes</taxon>
        <taxon>Serinales incertae sedis</taxon>
        <taxon>Babjeviella</taxon>
    </lineage>
</organism>
<evidence type="ECO:0000259" key="2">
    <source>
        <dbReference type="Pfam" id="PF03732"/>
    </source>
</evidence>
<feature type="domain" description="Retrotransposon gag" evidence="2">
    <location>
        <begin position="188"/>
        <end position="277"/>
    </location>
</feature>
<name>A0A1E3QYX5_9ASCO</name>
<evidence type="ECO:0000256" key="1">
    <source>
        <dbReference type="SAM" id="SignalP"/>
    </source>
</evidence>
<reference evidence="4" key="1">
    <citation type="submission" date="2016-05" db="EMBL/GenBank/DDBJ databases">
        <title>Comparative genomics of biotechnologically important yeasts.</title>
        <authorList>
            <consortium name="DOE Joint Genome Institute"/>
            <person name="Riley R."/>
            <person name="Haridas S."/>
            <person name="Wolfe K.H."/>
            <person name="Lopes M.R."/>
            <person name="Hittinger C.T."/>
            <person name="Goker M."/>
            <person name="Salamov A."/>
            <person name="Wisecaver J."/>
            <person name="Long T.M."/>
            <person name="Aerts A.L."/>
            <person name="Barry K."/>
            <person name="Choi C."/>
            <person name="Clum A."/>
            <person name="Coughlan A.Y."/>
            <person name="Deshpande S."/>
            <person name="Douglass A.P."/>
            <person name="Hanson S.J."/>
            <person name="Klenk H.-P."/>
            <person name="Labutti K."/>
            <person name="Lapidus A."/>
            <person name="Lindquist E."/>
            <person name="Lipzen A."/>
            <person name="Meier-Kolthoff J.P."/>
            <person name="Ohm R.A."/>
            <person name="Otillar R.P."/>
            <person name="Pangilinan J."/>
            <person name="Peng Y."/>
            <person name="Rokas A."/>
            <person name="Rosa C.A."/>
            <person name="Scheuner C."/>
            <person name="Sibirny A.A."/>
            <person name="Slot J.C."/>
            <person name="Stielow J.B."/>
            <person name="Sun H."/>
            <person name="Kurtzman C.P."/>
            <person name="Blackwell M."/>
            <person name="Grigoriev I.V."/>
            <person name="Jeffries T.W."/>
        </authorList>
    </citation>
    <scope>NUCLEOTIDE SEQUENCE [LARGE SCALE GENOMIC DNA]</scope>
    <source>
        <strain evidence="4">NRRL Y-12698</strain>
    </source>
</reference>
<dbReference type="RefSeq" id="XP_018988217.1">
    <property type="nucleotide sequence ID" value="XM_019127627.1"/>
</dbReference>
<dbReference type="EMBL" id="KV454426">
    <property type="protein sequence ID" value="ODQ82889.1"/>
    <property type="molecule type" value="Genomic_DNA"/>
</dbReference>
<dbReference type="OrthoDB" id="1939000at2759"/>
<dbReference type="Proteomes" id="UP000094336">
    <property type="component" value="Unassembled WGS sequence"/>
</dbReference>
<dbReference type="InterPro" id="IPR005162">
    <property type="entry name" value="Retrotrans_gag_dom"/>
</dbReference>
<proteinExistence type="predicted"/>
<sequence>MRLTNVITVLTAAVMIAAELDYMTKMLKCLPDVYEKYNVLEKANGNIYITPKEERDMDRYGTDARLYYCFRKVRANCSVVSMGPNEQYMDKRFGSDDSESSMEYLPGSATGSGLYSMNMRRSNVQYDFLTSGSAAPLSLDYQRPDILLKTSQYKSEKDATAIDGLLAKVDIALVKSSEDSLGRTQYLATRLDDGAGKWLALYLSRIGGVAFLGYEALKKELRKQFYPPDHGQKCHQDYSDLKQTGSIRAYVEKFSYLLNQLPSVYQAVTLDHLVCGLKAQM</sequence>
<dbReference type="GeneID" id="30145480"/>
<keyword evidence="1" id="KW-0732">Signal</keyword>
<feature type="signal peptide" evidence="1">
    <location>
        <begin position="1"/>
        <end position="18"/>
    </location>
</feature>
<keyword evidence="4" id="KW-1185">Reference proteome</keyword>